<evidence type="ECO:0000259" key="11">
    <source>
        <dbReference type="Pfam" id="PF00365"/>
    </source>
</evidence>
<keyword evidence="8 10" id="KW-0460">Magnesium</keyword>
<proteinExistence type="inferred from homology"/>
<dbReference type="PROSITE" id="PS00433">
    <property type="entry name" value="PHOSPHOFRUCTOKINASE"/>
    <property type="match status" value="1"/>
</dbReference>
<keyword evidence="7 10" id="KW-0418">Kinase</keyword>
<dbReference type="EMBL" id="CP011125">
    <property type="protein sequence ID" value="AKF09813.1"/>
    <property type="molecule type" value="Genomic_DNA"/>
</dbReference>
<dbReference type="Gene3D" id="3.40.50.450">
    <property type="match status" value="1"/>
</dbReference>
<dbReference type="InterPro" id="IPR015912">
    <property type="entry name" value="Phosphofructokinase_CS"/>
</dbReference>
<evidence type="ECO:0000256" key="7">
    <source>
        <dbReference type="ARBA" id="ARBA00022777"/>
    </source>
</evidence>
<dbReference type="InterPro" id="IPR012829">
    <property type="entry name" value="Phosphofructokinase_III"/>
</dbReference>
<reference evidence="12 13" key="1">
    <citation type="submission" date="2015-03" db="EMBL/GenBank/DDBJ databases">
        <title>Genome assembly of Sandaracinus amylolyticus DSM 53668.</title>
        <authorList>
            <person name="Sharma G."/>
            <person name="Subramanian S."/>
        </authorList>
    </citation>
    <scope>NUCLEOTIDE SEQUENCE [LARGE SCALE GENOMIC DNA]</scope>
    <source>
        <strain evidence="12 13">DSM 53668</strain>
    </source>
</reference>
<dbReference type="PRINTS" id="PR00476">
    <property type="entry name" value="PHFRCTKINASE"/>
</dbReference>
<evidence type="ECO:0000256" key="8">
    <source>
        <dbReference type="ARBA" id="ARBA00022842"/>
    </source>
</evidence>
<evidence type="ECO:0000256" key="6">
    <source>
        <dbReference type="ARBA" id="ARBA00022723"/>
    </source>
</evidence>
<feature type="binding site" evidence="10">
    <location>
        <position position="184"/>
    </location>
    <ligand>
        <name>substrate</name>
        <note>ligand shared between dimeric partners</note>
    </ligand>
</feature>
<feature type="binding site" evidence="10">
    <location>
        <position position="125"/>
    </location>
    <ligand>
        <name>Mg(2+)</name>
        <dbReference type="ChEBI" id="CHEBI:18420"/>
        <note>catalytic</note>
    </ligand>
</feature>
<dbReference type="GO" id="GO:0006002">
    <property type="term" value="P:fructose 6-phosphate metabolic process"/>
    <property type="evidence" value="ECO:0007669"/>
    <property type="project" value="InterPro"/>
</dbReference>
<evidence type="ECO:0000256" key="10">
    <source>
        <dbReference type="HAMAP-Rule" id="MF_01976"/>
    </source>
</evidence>
<keyword evidence="6 10" id="KW-0479">Metal-binding</keyword>
<evidence type="ECO:0000256" key="5">
    <source>
        <dbReference type="ARBA" id="ARBA00022679"/>
    </source>
</evidence>
<gene>
    <name evidence="10" type="primary">pfkA</name>
    <name evidence="12" type="ORF">DB32_006962</name>
</gene>
<evidence type="ECO:0000313" key="12">
    <source>
        <dbReference type="EMBL" id="AKF09813.1"/>
    </source>
</evidence>
<sequence>MLDAMKVGILTGGGDCPGLNAVIRAAVKTGIARHGFEMLGIEDAFHGLVDLGYQSPHGNRWLTEMDVRGIQTRGGTILGTSNRGDPFHYVVKSESGKEIETDISDRVLENMHRIGLDAIISIGGDGSMRIAQRFFEKGMPIVGVPKTIDNDLGATDQTFGFDTAVCIATEAIDRLSDTAASHDRVMLVEVMGRDAGWIALHAGLAGGADAILIPEIPYRIDAIAKMIAQRSAAKQKYSIIVVSEGAKPLGGDRSIGETRAGAMPRLMGAGSRVAEGLRELVSADIRVTVLGHIQRGGPPSSFDRNLATRYGRAAADLVATKQFGRMVALRDGQIVTLPIADAIAKPKLVDPKSEMVETARALGTFFGDEP</sequence>
<dbReference type="GO" id="GO:0047334">
    <property type="term" value="F:diphosphate-fructose-6-phosphate 1-phosphotransferase activity"/>
    <property type="evidence" value="ECO:0007669"/>
    <property type="project" value="InterPro"/>
</dbReference>
<feature type="binding site" description="in other chain" evidence="10">
    <location>
        <position position="244"/>
    </location>
    <ligand>
        <name>substrate</name>
        <note>ligand shared between dimeric partners</note>
    </ligand>
</feature>
<dbReference type="InterPro" id="IPR012003">
    <property type="entry name" value="ATP_PFK_prok-type"/>
</dbReference>
<keyword evidence="10" id="KW-0067">ATP-binding</keyword>
<evidence type="ECO:0000256" key="3">
    <source>
        <dbReference type="ARBA" id="ARBA00004679"/>
    </source>
</evidence>
<dbReference type="UniPathway" id="UPA00109">
    <property type="reaction ID" value="UER00182"/>
</dbReference>
<comment type="subcellular location">
    <subcellularLocation>
        <location evidence="2 10">Cytoplasm</location>
    </subcellularLocation>
</comment>
<feature type="domain" description="Phosphofructokinase" evidence="11">
    <location>
        <begin position="6"/>
        <end position="317"/>
    </location>
</feature>
<dbReference type="Gene3D" id="3.40.50.460">
    <property type="entry name" value="Phosphofructokinase domain"/>
    <property type="match status" value="1"/>
</dbReference>
<comment type="catalytic activity">
    <reaction evidence="10">
        <text>beta-D-fructose 6-phosphate + ATP = beta-D-fructose 1,6-bisphosphate + ADP + H(+)</text>
        <dbReference type="Rhea" id="RHEA:16109"/>
        <dbReference type="ChEBI" id="CHEBI:15378"/>
        <dbReference type="ChEBI" id="CHEBI:30616"/>
        <dbReference type="ChEBI" id="CHEBI:32966"/>
        <dbReference type="ChEBI" id="CHEBI:57634"/>
        <dbReference type="ChEBI" id="CHEBI:456216"/>
        <dbReference type="EC" id="2.7.1.11"/>
    </reaction>
</comment>
<dbReference type="PIRSF" id="PIRSF000532">
    <property type="entry name" value="ATP_PFK_prok"/>
    <property type="match status" value="1"/>
</dbReference>
<evidence type="ECO:0000256" key="1">
    <source>
        <dbReference type="ARBA" id="ARBA00001946"/>
    </source>
</evidence>
<feature type="binding site" evidence="10">
    <location>
        <begin position="83"/>
        <end position="84"/>
    </location>
    <ligand>
        <name>ATP</name>
        <dbReference type="ChEBI" id="CHEBI:30616"/>
    </ligand>
</feature>
<dbReference type="GO" id="GO:0003872">
    <property type="term" value="F:6-phosphofructokinase activity"/>
    <property type="evidence" value="ECO:0007669"/>
    <property type="project" value="UniProtKB-UniRule"/>
</dbReference>
<dbReference type="GO" id="GO:0061621">
    <property type="term" value="P:canonical glycolysis"/>
    <property type="evidence" value="ECO:0007669"/>
    <property type="project" value="TreeGrafter"/>
</dbReference>
<dbReference type="Proteomes" id="UP000034883">
    <property type="component" value="Chromosome"/>
</dbReference>
<dbReference type="Pfam" id="PF00365">
    <property type="entry name" value="PFK"/>
    <property type="match status" value="1"/>
</dbReference>
<comment type="similarity">
    <text evidence="10">Belongs to the phosphofructokinase type A (PFKA) family. Mixed-substrate PFK group III subfamily.</text>
</comment>
<dbReference type="EC" id="2.7.1.11" evidence="10"/>
<dbReference type="GO" id="GO:0070095">
    <property type="term" value="F:fructose-6-phosphate binding"/>
    <property type="evidence" value="ECO:0007669"/>
    <property type="project" value="TreeGrafter"/>
</dbReference>
<comment type="function">
    <text evidence="10">Catalyzes the phosphorylation of D-fructose 6-phosphate to fructose 1,6-bisphosphate by ATP, the first committing step of glycolysis.</text>
</comment>
<dbReference type="AlphaFoldDB" id="A0A0F6YL10"/>
<keyword evidence="9 10" id="KW-0324">Glycolysis</keyword>
<feature type="active site" description="Proton acceptor" evidence="10">
    <location>
        <position position="149"/>
    </location>
</feature>
<comment type="cofactor">
    <cofactor evidence="1 10">
        <name>Mg(2+)</name>
        <dbReference type="ChEBI" id="CHEBI:18420"/>
    </cofactor>
</comment>
<comment type="pathway">
    <text evidence="3 10">Carbohydrate degradation; glycolysis; D-glyceraldehyde 3-phosphate and glycerone phosphate from D-glucose: step 3/4.</text>
</comment>
<keyword evidence="4 10" id="KW-0963">Cytoplasm</keyword>
<dbReference type="InterPro" id="IPR022953">
    <property type="entry name" value="ATP_PFK"/>
</dbReference>
<keyword evidence="5 10" id="KW-0808">Transferase</keyword>
<dbReference type="GO" id="GO:0048029">
    <property type="term" value="F:monosaccharide binding"/>
    <property type="evidence" value="ECO:0007669"/>
    <property type="project" value="TreeGrafter"/>
</dbReference>
<dbReference type="FunFam" id="3.40.50.460:FF:000002">
    <property type="entry name" value="ATP-dependent 6-phosphofructokinase"/>
    <property type="match status" value="1"/>
</dbReference>
<feature type="binding site" evidence="10">
    <location>
        <begin position="124"/>
        <end position="127"/>
    </location>
    <ligand>
        <name>ATP</name>
        <dbReference type="ChEBI" id="CHEBI:30616"/>
    </ligand>
</feature>
<feature type="site" description="Important for substrate specificity; cannot use PPi as phosphoryl donor" evidence="10">
    <location>
        <position position="126"/>
    </location>
</feature>
<dbReference type="GO" id="GO:0016208">
    <property type="term" value="F:AMP binding"/>
    <property type="evidence" value="ECO:0007669"/>
    <property type="project" value="TreeGrafter"/>
</dbReference>
<dbReference type="InterPro" id="IPR000023">
    <property type="entry name" value="Phosphofructokinase_dom"/>
</dbReference>
<feature type="binding site" description="in other chain" evidence="10">
    <location>
        <begin position="292"/>
        <end position="295"/>
    </location>
    <ligand>
        <name>substrate</name>
        <note>ligand shared between dimeric partners</note>
    </ligand>
</feature>
<dbReference type="NCBIfam" id="NF002872">
    <property type="entry name" value="PRK03202.1"/>
    <property type="match status" value="1"/>
</dbReference>
<dbReference type="KEGG" id="samy:DB32_006962"/>
<feature type="binding site" evidence="10">
    <location>
        <position position="286"/>
    </location>
    <ligand>
        <name>substrate</name>
        <note>ligand shared between dimeric partners</note>
    </ligand>
</feature>
<dbReference type="STRING" id="927083.DB32_006962"/>
<dbReference type="GO" id="GO:0005945">
    <property type="term" value="C:6-phosphofructokinase complex"/>
    <property type="evidence" value="ECO:0007669"/>
    <property type="project" value="TreeGrafter"/>
</dbReference>
<evidence type="ECO:0000256" key="4">
    <source>
        <dbReference type="ARBA" id="ARBA00022490"/>
    </source>
</evidence>
<evidence type="ECO:0000256" key="2">
    <source>
        <dbReference type="ARBA" id="ARBA00004496"/>
    </source>
</evidence>
<dbReference type="GO" id="GO:0042802">
    <property type="term" value="F:identical protein binding"/>
    <property type="evidence" value="ECO:0007669"/>
    <property type="project" value="TreeGrafter"/>
</dbReference>
<name>A0A0F6YL10_9BACT</name>
<dbReference type="HAMAP" id="MF_01976">
    <property type="entry name" value="Phosphofructokinase_III"/>
    <property type="match status" value="1"/>
</dbReference>
<dbReference type="GO" id="GO:0046872">
    <property type="term" value="F:metal ion binding"/>
    <property type="evidence" value="ECO:0007669"/>
    <property type="project" value="UniProtKB-KW"/>
</dbReference>
<accession>A0A0F6YL10</accession>
<dbReference type="PANTHER" id="PTHR13697:SF52">
    <property type="entry name" value="ATP-DEPENDENT 6-PHOSPHOFRUCTOKINASE 3"/>
    <property type="match status" value="1"/>
</dbReference>
<feature type="binding site" description="in other chain" evidence="10">
    <location>
        <begin position="191"/>
        <end position="193"/>
    </location>
    <ligand>
        <name>substrate</name>
        <note>ligand shared between dimeric partners</note>
    </ligand>
</feature>
<keyword evidence="13" id="KW-1185">Reference proteome</keyword>
<evidence type="ECO:0000313" key="13">
    <source>
        <dbReference type="Proteomes" id="UP000034883"/>
    </source>
</evidence>
<dbReference type="InterPro" id="IPR035966">
    <property type="entry name" value="PKF_sf"/>
</dbReference>
<comment type="subunit">
    <text evidence="10">Homodimer or homotetramer.</text>
</comment>
<evidence type="ECO:0000256" key="9">
    <source>
        <dbReference type="ARBA" id="ARBA00023152"/>
    </source>
</evidence>
<dbReference type="SUPFAM" id="SSF53784">
    <property type="entry name" value="Phosphofructokinase"/>
    <property type="match status" value="1"/>
</dbReference>
<protein>
    <recommendedName>
        <fullName evidence="10">ATP-dependent 6-phosphofructokinase</fullName>
        <shortName evidence="10">ATP-PFK</shortName>
        <shortName evidence="10">Phosphofructokinase</shortName>
        <ecNumber evidence="10">2.7.1.11</ecNumber>
    </recommendedName>
    <alternativeName>
        <fullName evidence="10">Phosphohexokinase</fullName>
    </alternativeName>
</protein>
<dbReference type="GO" id="GO:0030388">
    <property type="term" value="P:fructose 1,6-bisphosphate metabolic process"/>
    <property type="evidence" value="ECO:0007669"/>
    <property type="project" value="TreeGrafter"/>
</dbReference>
<keyword evidence="10" id="KW-0547">Nucleotide-binding</keyword>
<feature type="binding site" description="in other chain" evidence="10">
    <location>
        <begin position="147"/>
        <end position="149"/>
    </location>
    <ligand>
        <name>substrate</name>
        <note>ligand shared between dimeric partners</note>
    </ligand>
</feature>
<dbReference type="PANTHER" id="PTHR13697">
    <property type="entry name" value="PHOSPHOFRUCTOKINASE"/>
    <property type="match status" value="1"/>
</dbReference>
<feature type="binding site" evidence="10">
    <location>
        <position position="14"/>
    </location>
    <ligand>
        <name>ATP</name>
        <dbReference type="ChEBI" id="CHEBI:30616"/>
    </ligand>
</feature>
<comment type="caution">
    <text evidence="10">Lacks conserved residue(s) required for the propagation of feature annotation.</text>
</comment>
<organism evidence="12 13">
    <name type="scientific">Sandaracinus amylolyticus</name>
    <dbReference type="NCBI Taxonomy" id="927083"/>
    <lineage>
        <taxon>Bacteria</taxon>
        <taxon>Pseudomonadati</taxon>
        <taxon>Myxococcota</taxon>
        <taxon>Polyangia</taxon>
        <taxon>Polyangiales</taxon>
        <taxon>Sandaracinaceae</taxon>
        <taxon>Sandaracinus</taxon>
    </lineage>
</organism>
<dbReference type="GO" id="GO:0005524">
    <property type="term" value="F:ATP binding"/>
    <property type="evidence" value="ECO:0007669"/>
    <property type="project" value="UniProtKB-KW"/>
</dbReference>